<dbReference type="Proteomes" id="UP000249782">
    <property type="component" value="Unassembled WGS sequence"/>
</dbReference>
<evidence type="ECO:0000313" key="3">
    <source>
        <dbReference type="Proteomes" id="UP000249782"/>
    </source>
</evidence>
<organism evidence="2 3">
    <name type="scientific">Methanothermobacter tenebrarum</name>
    <dbReference type="NCBI Taxonomy" id="680118"/>
    <lineage>
        <taxon>Archaea</taxon>
        <taxon>Methanobacteriati</taxon>
        <taxon>Methanobacteriota</taxon>
        <taxon>Methanomada group</taxon>
        <taxon>Methanobacteria</taxon>
        <taxon>Methanobacteriales</taxon>
        <taxon>Methanobacteriaceae</taxon>
        <taxon>Methanothermobacter</taxon>
    </lineage>
</organism>
<dbReference type="RefSeq" id="WP_112093789.1">
    <property type="nucleotide sequence ID" value="NZ_QLOE01000004.1"/>
</dbReference>
<evidence type="ECO:0000256" key="1">
    <source>
        <dbReference type="SAM" id="Phobius"/>
    </source>
</evidence>
<reference evidence="2 3" key="1">
    <citation type="submission" date="2018-06" db="EMBL/GenBank/DDBJ databases">
        <title>Draft genome sequence of hyperthermophilic methanogen Methanothermobacter tenebrarum sp. MCM-B 1447.</title>
        <authorList>
            <person name="Pore S.D."/>
            <person name="Dagar S."/>
            <person name="Dhakephalkar P.K."/>
        </authorList>
    </citation>
    <scope>NUCLEOTIDE SEQUENCE [LARGE SCALE GENOMIC DNA]</scope>
    <source>
        <strain evidence="2 3">MCM B 1447</strain>
    </source>
</reference>
<keyword evidence="1" id="KW-0812">Transmembrane</keyword>
<comment type="caution">
    <text evidence="2">The sequence shown here is derived from an EMBL/GenBank/DDBJ whole genome shotgun (WGS) entry which is preliminary data.</text>
</comment>
<accession>A0A328PD04</accession>
<keyword evidence="1" id="KW-0472">Membrane</keyword>
<name>A0A328PD04_9EURY</name>
<dbReference type="EMBL" id="QLOE01000004">
    <property type="protein sequence ID" value="RAO79101.1"/>
    <property type="molecule type" value="Genomic_DNA"/>
</dbReference>
<gene>
    <name evidence="2" type="ORF">DPC56_04030</name>
</gene>
<keyword evidence="1" id="KW-1133">Transmembrane helix</keyword>
<proteinExistence type="predicted"/>
<keyword evidence="3" id="KW-1185">Reference proteome</keyword>
<evidence type="ECO:0000313" key="2">
    <source>
        <dbReference type="EMBL" id="RAO79101.1"/>
    </source>
</evidence>
<feature type="transmembrane region" description="Helical" evidence="1">
    <location>
        <begin position="7"/>
        <end position="24"/>
    </location>
</feature>
<feature type="transmembrane region" description="Helical" evidence="1">
    <location>
        <begin position="30"/>
        <end position="52"/>
    </location>
</feature>
<sequence length="71" mass="7861">MKKNTKNSILATVTSLPIILGLIIPPPLVVSIVILTVFIPLSAYYIGLVLMARAKTKKEEKERTKITFTGY</sequence>
<protein>
    <submittedName>
        <fullName evidence="2">Uncharacterized protein</fullName>
    </submittedName>
</protein>
<dbReference type="AlphaFoldDB" id="A0A328PD04"/>